<reference evidence="1" key="1">
    <citation type="submission" date="2018-05" db="EMBL/GenBank/DDBJ databases">
        <authorList>
            <person name="Lanie J.A."/>
            <person name="Ng W.-L."/>
            <person name="Kazmierczak K.M."/>
            <person name="Andrzejewski T.M."/>
            <person name="Davidsen T.M."/>
            <person name="Wayne K.J."/>
            <person name="Tettelin H."/>
            <person name="Glass J.I."/>
            <person name="Rusch D."/>
            <person name="Podicherti R."/>
            <person name="Tsui H.-C.T."/>
            <person name="Winkler M.E."/>
        </authorList>
    </citation>
    <scope>NUCLEOTIDE SEQUENCE</scope>
</reference>
<protein>
    <submittedName>
        <fullName evidence="1">Uncharacterized protein</fullName>
    </submittedName>
</protein>
<feature type="non-terminal residue" evidence="1">
    <location>
        <position position="1"/>
    </location>
</feature>
<sequence length="104" mass="11478">GIVQQSADPLDTFRTTLCLEVNLIVDCDLVVLDVTSFENFPDPAALPPVGAADSFDAGTAEEITLVRVTYRWNYLTPFLQNLILPGGQEYVSSAIFKIEPFLRN</sequence>
<name>A0A383F2J1_9ZZZZ</name>
<gene>
    <name evidence="1" type="ORF">METZ01_LOCUS515499</name>
</gene>
<accession>A0A383F2J1</accession>
<evidence type="ECO:0000313" key="1">
    <source>
        <dbReference type="EMBL" id="SVE62645.1"/>
    </source>
</evidence>
<organism evidence="1">
    <name type="scientific">marine metagenome</name>
    <dbReference type="NCBI Taxonomy" id="408172"/>
    <lineage>
        <taxon>unclassified sequences</taxon>
        <taxon>metagenomes</taxon>
        <taxon>ecological metagenomes</taxon>
    </lineage>
</organism>
<proteinExistence type="predicted"/>
<dbReference type="AlphaFoldDB" id="A0A383F2J1"/>
<dbReference type="EMBL" id="UINC01230497">
    <property type="protein sequence ID" value="SVE62645.1"/>
    <property type="molecule type" value="Genomic_DNA"/>
</dbReference>